<name>A0ACC1HP27_9FUNG</name>
<dbReference type="Proteomes" id="UP001145114">
    <property type="component" value="Unassembled WGS sequence"/>
</dbReference>
<organism evidence="1 2">
    <name type="scientific">Spiromyces aspiralis</name>
    <dbReference type="NCBI Taxonomy" id="68401"/>
    <lineage>
        <taxon>Eukaryota</taxon>
        <taxon>Fungi</taxon>
        <taxon>Fungi incertae sedis</taxon>
        <taxon>Zoopagomycota</taxon>
        <taxon>Kickxellomycotina</taxon>
        <taxon>Kickxellomycetes</taxon>
        <taxon>Kickxellales</taxon>
        <taxon>Kickxellaceae</taxon>
        <taxon>Spiromyces</taxon>
    </lineage>
</organism>
<accession>A0ACC1HP27</accession>
<evidence type="ECO:0000313" key="2">
    <source>
        <dbReference type="Proteomes" id="UP001145114"/>
    </source>
</evidence>
<dbReference type="EMBL" id="JAMZIH010004996">
    <property type="protein sequence ID" value="KAJ1676099.1"/>
    <property type="molecule type" value="Genomic_DNA"/>
</dbReference>
<evidence type="ECO:0000313" key="1">
    <source>
        <dbReference type="EMBL" id="KAJ1676099.1"/>
    </source>
</evidence>
<comment type="caution">
    <text evidence="1">The sequence shown here is derived from an EMBL/GenBank/DDBJ whole genome shotgun (WGS) entry which is preliminary data.</text>
</comment>
<keyword evidence="2" id="KW-1185">Reference proteome</keyword>
<proteinExistence type="predicted"/>
<feature type="non-terminal residue" evidence="1">
    <location>
        <position position="113"/>
    </location>
</feature>
<gene>
    <name evidence="1" type="primary">TRX1</name>
    <name evidence="1" type="ORF">EV182_008882</name>
</gene>
<reference evidence="1" key="1">
    <citation type="submission" date="2022-06" db="EMBL/GenBank/DDBJ databases">
        <title>Phylogenomic reconstructions and comparative analyses of Kickxellomycotina fungi.</title>
        <authorList>
            <person name="Reynolds N.K."/>
            <person name="Stajich J.E."/>
            <person name="Barry K."/>
            <person name="Grigoriev I.V."/>
            <person name="Crous P."/>
            <person name="Smith M.E."/>
        </authorList>
    </citation>
    <scope>NUCLEOTIDE SEQUENCE</scope>
    <source>
        <strain evidence="1">RSA 2271</strain>
    </source>
</reference>
<protein>
    <submittedName>
        <fullName evidence="1">Thioredoxin trx1</fullName>
    </submittedName>
</protein>
<sequence length="113" mass="12550">MSKAVEHIHSEGKFNEVLSTYKDTVLVFDFFATWCGPCKAIEPKINQLATRLAAEDARIKFFKINVDELAEVSTKVGVTAMPTFVIYINGQKHGGEIIGANYEKINTQIITAL</sequence>